<evidence type="ECO:0000313" key="2">
    <source>
        <dbReference type="Proteomes" id="UP001150581"/>
    </source>
</evidence>
<accession>A0ACC1IQE6</accession>
<protein>
    <submittedName>
        <fullName evidence="1">Component of the polarisome</fullName>
    </submittedName>
</protein>
<evidence type="ECO:0000313" key="1">
    <source>
        <dbReference type="EMBL" id="KAJ1898785.1"/>
    </source>
</evidence>
<keyword evidence="2" id="KW-1185">Reference proteome</keyword>
<name>A0ACC1IQE6_9FUNG</name>
<reference evidence="1" key="1">
    <citation type="submission" date="2022-07" db="EMBL/GenBank/DDBJ databases">
        <title>Phylogenomic reconstructions and comparative analyses of Kickxellomycotina fungi.</title>
        <authorList>
            <person name="Reynolds N.K."/>
            <person name="Stajich J.E."/>
            <person name="Barry K."/>
            <person name="Grigoriev I.V."/>
            <person name="Crous P."/>
            <person name="Smith M.E."/>
        </authorList>
    </citation>
    <scope>NUCLEOTIDE SEQUENCE</scope>
    <source>
        <strain evidence="1">Benny 63K</strain>
    </source>
</reference>
<proteinExistence type="predicted"/>
<gene>
    <name evidence="1" type="primary">SPA2_1</name>
    <name evidence="1" type="ORF">LPJ66_002532</name>
</gene>
<comment type="caution">
    <text evidence="1">The sequence shown here is derived from an EMBL/GenBank/DDBJ whole genome shotgun (WGS) entry which is preliminary data.</text>
</comment>
<organism evidence="1 2">
    <name type="scientific">Kickxella alabastrina</name>
    <dbReference type="NCBI Taxonomy" id="61397"/>
    <lineage>
        <taxon>Eukaryota</taxon>
        <taxon>Fungi</taxon>
        <taxon>Fungi incertae sedis</taxon>
        <taxon>Zoopagomycota</taxon>
        <taxon>Kickxellomycotina</taxon>
        <taxon>Kickxellomycetes</taxon>
        <taxon>Kickxellales</taxon>
        <taxon>Kickxellaceae</taxon>
        <taxon>Kickxella</taxon>
    </lineage>
</organism>
<sequence>MEVTAGQYHREMSKFILDEIDQGVSAPTKSELGKLSRLTPMQFQELATDVYDELKRRRSENQDFPFLPVRDHYHPKRNQARQKLATLSRPKFVDLVHDVNEELKRRFPHKIDTTEFATASSRYDSMNMGNMQSALPIAQQFQSSQFGQQSGFGQYQMSRSPPTSSGSIQGYAHSMNAPASAIASAAGRGGSFSHDDADNDGNCGLRNSQLGQTARVPTPDRSARMSTSDLEKLKNEYEMRLSAMRKRVGQLESQMLDRRGDGSQSSIDAEQISNIERMNAALAQKNERLENELKLLRDQLVTARSDVPALRQENDKLRIERTRFIERERELKVKLDEARAKVRRLKATSVFAMDHGDTELVPPPVFVNSGGVIRPSSVRAFQEAVEALLSAVRSENMDVDLPNAQSFVVAACGELNADVTAYQAANAGDPSTWPLPRDTLENTPEVVLKLETHMDGLAHAVDKHLNSMGVLPISLLEAAASHLATAVVDLVKLLKVCFDESKAAPRATQAMPMPAVAMAAAATAAAAVEAKQAPSSTSANTTTTSANRFDQYGLESSTDNIIAGIQSMLQLVRAPSPAPNALFSTLQRVIVSIRETINISRAEFDNIETGSGASEQLNVDLYDRAVAKGVLDGLEKGHLQLTDQLNDINEAHDAAGGSDMDNEIVRELLNEMAFKQRLTSALIDVGKLTKTLVLWLE</sequence>
<dbReference type="Proteomes" id="UP001150581">
    <property type="component" value="Unassembled WGS sequence"/>
</dbReference>
<dbReference type="EMBL" id="JANBPG010000209">
    <property type="protein sequence ID" value="KAJ1898785.1"/>
    <property type="molecule type" value="Genomic_DNA"/>
</dbReference>